<proteinExistence type="inferred from homology"/>
<reference evidence="4" key="1">
    <citation type="submission" date="2021-01" db="EMBL/GenBank/DDBJ databases">
        <title>Modified the classification status of verrucomicrobia.</title>
        <authorList>
            <person name="Feng X."/>
        </authorList>
    </citation>
    <scope>NUCLEOTIDE SEQUENCE</scope>
    <source>
        <strain evidence="4">KCTC 13126</strain>
    </source>
</reference>
<keyword evidence="1" id="KW-0304">Gas vesicle</keyword>
<dbReference type="InterPro" id="IPR009430">
    <property type="entry name" value="GvpL/GvpF"/>
</dbReference>
<gene>
    <name evidence="4" type="ORF">JIN87_21840</name>
</gene>
<protein>
    <submittedName>
        <fullName evidence="4">GvpL/GvpF family gas vesicle protein</fullName>
    </submittedName>
</protein>
<dbReference type="Proteomes" id="UP000617628">
    <property type="component" value="Unassembled WGS sequence"/>
</dbReference>
<dbReference type="EMBL" id="JAENIL010000050">
    <property type="protein sequence ID" value="MBK1879542.1"/>
    <property type="molecule type" value="Genomic_DNA"/>
</dbReference>
<organism evidence="4 5">
    <name type="scientific">Pelagicoccus mobilis</name>
    <dbReference type="NCBI Taxonomy" id="415221"/>
    <lineage>
        <taxon>Bacteria</taxon>
        <taxon>Pseudomonadati</taxon>
        <taxon>Verrucomicrobiota</taxon>
        <taxon>Opitutia</taxon>
        <taxon>Puniceicoccales</taxon>
        <taxon>Pelagicoccaceae</taxon>
        <taxon>Pelagicoccus</taxon>
    </lineage>
</organism>
<evidence type="ECO:0000313" key="4">
    <source>
        <dbReference type="EMBL" id="MBK1879542.1"/>
    </source>
</evidence>
<dbReference type="GO" id="GO:0031412">
    <property type="term" value="P:gas vesicle organization"/>
    <property type="evidence" value="ECO:0007669"/>
    <property type="project" value="InterPro"/>
</dbReference>
<sequence>MKLTTFEMSIFLYAYTLSEAPHDLEDLTGVEGRNLFMVTVGEVSAVVSAYGQQTLTLAGDDIFAHQHVQRLLMSQSSIIPLQYGLTLSSLSQVEKVLKNNQEDLLKELHRVYRKVEMEVTMRFDVPDLLDHLIEKYPYLRDEKGKVLNGRLLYFLGDRAKKCEKFTRTLAKEKEIYKTQLEEMIGPWCAEIRESRLPRSEEDVVTFNCLVNRERLRVFEKSIYDAGERFSPHFTFAYNGPWAPQNFCSPSQISYQ</sequence>
<evidence type="ECO:0000256" key="1">
    <source>
        <dbReference type="ARBA" id="ARBA00022987"/>
    </source>
</evidence>
<dbReference type="AlphaFoldDB" id="A0A934RZE0"/>
<evidence type="ECO:0000256" key="3">
    <source>
        <dbReference type="ARBA" id="ARBA00035643"/>
    </source>
</evidence>
<keyword evidence="5" id="KW-1185">Reference proteome</keyword>
<dbReference type="GO" id="GO:0031411">
    <property type="term" value="C:gas vesicle"/>
    <property type="evidence" value="ECO:0007669"/>
    <property type="project" value="UniProtKB-SubCell"/>
</dbReference>
<evidence type="ECO:0000256" key="2">
    <source>
        <dbReference type="ARBA" id="ARBA00035108"/>
    </source>
</evidence>
<accession>A0A934RZE0</accession>
<comment type="subcellular location">
    <subcellularLocation>
        <location evidence="2">Gas vesicle</location>
    </subcellularLocation>
</comment>
<evidence type="ECO:0000313" key="5">
    <source>
        <dbReference type="Proteomes" id="UP000617628"/>
    </source>
</evidence>
<dbReference type="PANTHER" id="PTHR36852">
    <property type="entry name" value="PROTEIN GVPL 2"/>
    <property type="match status" value="1"/>
</dbReference>
<comment type="similarity">
    <text evidence="3">Belongs to the gas vesicle GvpF/GvpL family.</text>
</comment>
<comment type="caution">
    <text evidence="4">The sequence shown here is derived from an EMBL/GenBank/DDBJ whole genome shotgun (WGS) entry which is preliminary data.</text>
</comment>
<name>A0A934RZE0_9BACT</name>
<dbReference type="Pfam" id="PF06386">
    <property type="entry name" value="GvpL_GvpF"/>
    <property type="match status" value="1"/>
</dbReference>
<dbReference type="PANTHER" id="PTHR36852:SF1">
    <property type="entry name" value="PROTEIN GVPL 2"/>
    <property type="match status" value="1"/>
</dbReference>